<feature type="transmembrane region" description="Helical" evidence="1">
    <location>
        <begin position="87"/>
        <end position="110"/>
    </location>
</feature>
<name>A0ABD3B399_9GENT</name>
<accession>A0ABD3B399</accession>
<evidence type="ECO:0000313" key="3">
    <source>
        <dbReference type="Proteomes" id="UP001630127"/>
    </source>
</evidence>
<keyword evidence="1" id="KW-1133">Transmembrane helix</keyword>
<keyword evidence="3" id="KW-1185">Reference proteome</keyword>
<protein>
    <submittedName>
        <fullName evidence="2">Uncharacterized protein</fullName>
    </submittedName>
</protein>
<feature type="transmembrane region" description="Helical" evidence="1">
    <location>
        <begin position="12"/>
        <end position="35"/>
    </location>
</feature>
<reference evidence="2 3" key="1">
    <citation type="submission" date="2024-11" db="EMBL/GenBank/DDBJ databases">
        <title>A near-complete genome assembly of Cinchona calisaya.</title>
        <authorList>
            <person name="Lian D.C."/>
            <person name="Zhao X.W."/>
            <person name="Wei L."/>
        </authorList>
    </citation>
    <scope>NUCLEOTIDE SEQUENCE [LARGE SCALE GENOMIC DNA]</scope>
    <source>
        <tissue evidence="2">Nenye</tissue>
    </source>
</reference>
<dbReference type="Proteomes" id="UP001630127">
    <property type="component" value="Unassembled WGS sequence"/>
</dbReference>
<proteinExistence type="predicted"/>
<evidence type="ECO:0000313" key="2">
    <source>
        <dbReference type="EMBL" id="KAL3537924.1"/>
    </source>
</evidence>
<evidence type="ECO:0000256" key="1">
    <source>
        <dbReference type="SAM" id="Phobius"/>
    </source>
</evidence>
<gene>
    <name evidence="2" type="ORF">ACH5RR_001290</name>
</gene>
<organism evidence="2 3">
    <name type="scientific">Cinchona calisaya</name>
    <dbReference type="NCBI Taxonomy" id="153742"/>
    <lineage>
        <taxon>Eukaryota</taxon>
        <taxon>Viridiplantae</taxon>
        <taxon>Streptophyta</taxon>
        <taxon>Embryophyta</taxon>
        <taxon>Tracheophyta</taxon>
        <taxon>Spermatophyta</taxon>
        <taxon>Magnoliopsida</taxon>
        <taxon>eudicotyledons</taxon>
        <taxon>Gunneridae</taxon>
        <taxon>Pentapetalae</taxon>
        <taxon>asterids</taxon>
        <taxon>lamiids</taxon>
        <taxon>Gentianales</taxon>
        <taxon>Rubiaceae</taxon>
        <taxon>Cinchonoideae</taxon>
        <taxon>Cinchoneae</taxon>
        <taxon>Cinchona</taxon>
    </lineage>
</organism>
<keyword evidence="1" id="KW-0812">Transmembrane</keyword>
<dbReference type="EMBL" id="JBJUIK010000001">
    <property type="protein sequence ID" value="KAL3537924.1"/>
    <property type="molecule type" value="Genomic_DNA"/>
</dbReference>
<keyword evidence="1" id="KW-0472">Membrane</keyword>
<sequence>MHVYILPSFVTYLFFSGNIQNLNHSFFVLFLSIIYQNQPVFFTSIKLYDRFDSSETVLCDCSDFSQFINQHLSIHLPFKCVQIHVKLMLKFVCILVLMVILCNSVSWFSFTPFPQI</sequence>
<comment type="caution">
    <text evidence="2">The sequence shown here is derived from an EMBL/GenBank/DDBJ whole genome shotgun (WGS) entry which is preliminary data.</text>
</comment>
<dbReference type="AlphaFoldDB" id="A0ABD3B399"/>